<evidence type="ECO:0008006" key="4">
    <source>
        <dbReference type="Google" id="ProtNLM"/>
    </source>
</evidence>
<sequence>MVFLVSLDTILLDATTLVVAISAITSEFSGTTLTALWASISFILAVVVLQPMYTGAPDIIGQQIPVYAALFSSLSDLSSSL</sequence>
<dbReference type="AlphaFoldDB" id="A0A9W6DNC5"/>
<name>A0A9W6DNC5_9EURO</name>
<evidence type="ECO:0000256" key="1">
    <source>
        <dbReference type="SAM" id="Phobius"/>
    </source>
</evidence>
<accession>A0A9W6DNC5</accession>
<organism evidence="2 3">
    <name type="scientific">Aspergillus brasiliensis</name>
    <dbReference type="NCBI Taxonomy" id="319629"/>
    <lineage>
        <taxon>Eukaryota</taxon>
        <taxon>Fungi</taxon>
        <taxon>Dikarya</taxon>
        <taxon>Ascomycota</taxon>
        <taxon>Pezizomycotina</taxon>
        <taxon>Eurotiomycetes</taxon>
        <taxon>Eurotiomycetidae</taxon>
        <taxon>Eurotiales</taxon>
        <taxon>Aspergillaceae</taxon>
        <taxon>Aspergillus</taxon>
        <taxon>Aspergillus subgen. Circumdati</taxon>
    </lineage>
</organism>
<feature type="transmembrane region" description="Helical" evidence="1">
    <location>
        <begin position="30"/>
        <end position="49"/>
    </location>
</feature>
<evidence type="ECO:0000313" key="3">
    <source>
        <dbReference type="Proteomes" id="UP001143548"/>
    </source>
</evidence>
<dbReference type="EMBL" id="BROQ01000041">
    <property type="protein sequence ID" value="GKZ21561.1"/>
    <property type="molecule type" value="Genomic_DNA"/>
</dbReference>
<keyword evidence="1" id="KW-0472">Membrane</keyword>
<keyword evidence="1" id="KW-0812">Transmembrane</keyword>
<protein>
    <recommendedName>
        <fullName evidence="4">Major facilitator superfamily (MFS) profile domain-containing protein</fullName>
    </recommendedName>
</protein>
<evidence type="ECO:0000313" key="2">
    <source>
        <dbReference type="EMBL" id="GKZ21561.1"/>
    </source>
</evidence>
<dbReference type="Proteomes" id="UP001143548">
    <property type="component" value="Unassembled WGS sequence"/>
</dbReference>
<comment type="caution">
    <text evidence="2">The sequence shown here is derived from an EMBL/GenBank/DDBJ whole genome shotgun (WGS) entry which is preliminary data.</text>
</comment>
<proteinExistence type="predicted"/>
<reference evidence="2" key="1">
    <citation type="submission" date="2022-07" db="EMBL/GenBank/DDBJ databases">
        <title>Taxonomy of Aspergillus series Nigri: significant species reduction supported by multi-species coalescent approaches.</title>
        <authorList>
            <person name="Bian C."/>
            <person name="Kusuya Y."/>
            <person name="Sklenar F."/>
            <person name="D'hooge E."/>
            <person name="Yaguchi T."/>
            <person name="Takahashi H."/>
            <person name="Hubka V."/>
        </authorList>
    </citation>
    <scope>NUCLEOTIDE SEQUENCE</scope>
    <source>
        <strain evidence="2">CBS 733.88</strain>
    </source>
</reference>
<keyword evidence="1" id="KW-1133">Transmembrane helix</keyword>
<gene>
    <name evidence="2" type="ORF">AbraCBS73388_007462</name>
</gene>